<evidence type="ECO:0000313" key="3">
    <source>
        <dbReference type="Proteomes" id="UP000503011"/>
    </source>
</evidence>
<gene>
    <name evidence="2" type="ORF">Psuf_054840</name>
</gene>
<keyword evidence="1" id="KW-1133">Transmembrane helix</keyword>
<dbReference type="AlphaFoldDB" id="A0A6F8YQK0"/>
<organism evidence="2 3">
    <name type="scientific">Phytohabitans suffuscus</name>
    <dbReference type="NCBI Taxonomy" id="624315"/>
    <lineage>
        <taxon>Bacteria</taxon>
        <taxon>Bacillati</taxon>
        <taxon>Actinomycetota</taxon>
        <taxon>Actinomycetes</taxon>
        <taxon>Micromonosporales</taxon>
        <taxon>Micromonosporaceae</taxon>
    </lineage>
</organism>
<reference evidence="2 3" key="1">
    <citation type="submission" date="2020-03" db="EMBL/GenBank/DDBJ databases">
        <title>Whole genome shotgun sequence of Phytohabitans suffuscus NBRC 105367.</title>
        <authorList>
            <person name="Komaki H."/>
            <person name="Tamura T."/>
        </authorList>
    </citation>
    <scope>NUCLEOTIDE SEQUENCE [LARGE SCALE GENOMIC DNA]</scope>
    <source>
        <strain evidence="2 3">NBRC 105367</strain>
    </source>
</reference>
<dbReference type="Proteomes" id="UP000503011">
    <property type="component" value="Chromosome"/>
</dbReference>
<keyword evidence="1" id="KW-0472">Membrane</keyword>
<feature type="transmembrane region" description="Helical" evidence="1">
    <location>
        <begin position="33"/>
        <end position="54"/>
    </location>
</feature>
<proteinExistence type="predicted"/>
<reference evidence="2 3" key="2">
    <citation type="submission" date="2020-03" db="EMBL/GenBank/DDBJ databases">
        <authorList>
            <person name="Ichikawa N."/>
            <person name="Kimura A."/>
            <person name="Kitahashi Y."/>
            <person name="Uohara A."/>
        </authorList>
    </citation>
    <scope>NUCLEOTIDE SEQUENCE [LARGE SCALE GENOMIC DNA]</scope>
    <source>
        <strain evidence="2 3">NBRC 105367</strain>
    </source>
</reference>
<evidence type="ECO:0000313" key="2">
    <source>
        <dbReference type="EMBL" id="BCB88171.1"/>
    </source>
</evidence>
<sequence length="70" mass="7528">MSGIARWSLGIGFGLLVMAVLCAVLDLVPVAVIAGMLSLVALSIGGYDVAFNWLDRAGQRRRAARARRER</sequence>
<keyword evidence="3" id="KW-1185">Reference proteome</keyword>
<feature type="transmembrane region" description="Helical" evidence="1">
    <location>
        <begin position="7"/>
        <end position="27"/>
    </location>
</feature>
<dbReference type="EMBL" id="AP022871">
    <property type="protein sequence ID" value="BCB88171.1"/>
    <property type="molecule type" value="Genomic_DNA"/>
</dbReference>
<dbReference type="KEGG" id="psuu:Psuf_054840"/>
<protein>
    <submittedName>
        <fullName evidence="2">Uncharacterized protein</fullName>
    </submittedName>
</protein>
<keyword evidence="1" id="KW-0812">Transmembrane</keyword>
<evidence type="ECO:0000256" key="1">
    <source>
        <dbReference type="SAM" id="Phobius"/>
    </source>
</evidence>
<name>A0A6F8YQK0_9ACTN</name>
<dbReference type="RefSeq" id="WP_173159473.1">
    <property type="nucleotide sequence ID" value="NZ_AP022871.1"/>
</dbReference>
<accession>A0A6F8YQK0</accession>